<organism evidence="2 3">
    <name type="scientific">Cryptotermes secundus</name>
    <dbReference type="NCBI Taxonomy" id="105785"/>
    <lineage>
        <taxon>Eukaryota</taxon>
        <taxon>Metazoa</taxon>
        <taxon>Ecdysozoa</taxon>
        <taxon>Arthropoda</taxon>
        <taxon>Hexapoda</taxon>
        <taxon>Insecta</taxon>
        <taxon>Pterygota</taxon>
        <taxon>Neoptera</taxon>
        <taxon>Polyneoptera</taxon>
        <taxon>Dictyoptera</taxon>
        <taxon>Blattodea</taxon>
        <taxon>Blattoidea</taxon>
        <taxon>Termitoidae</taxon>
        <taxon>Kalotermitidae</taxon>
        <taxon>Cryptotermitinae</taxon>
        <taxon>Cryptotermes</taxon>
    </lineage>
</organism>
<dbReference type="Pfam" id="PF16087">
    <property type="entry name" value="DUF4817"/>
    <property type="match status" value="1"/>
</dbReference>
<dbReference type="InParanoid" id="A0A2J7R5U2"/>
<accession>A0A2J7R5U2</accession>
<name>A0A2J7R5U2_9NEOP</name>
<dbReference type="AlphaFoldDB" id="A0A2J7R5U2"/>
<protein>
    <recommendedName>
        <fullName evidence="1">DUF4817 domain-containing protein</fullName>
    </recommendedName>
</protein>
<keyword evidence="3" id="KW-1185">Reference proteome</keyword>
<dbReference type="Proteomes" id="UP000235965">
    <property type="component" value="Unassembled WGS sequence"/>
</dbReference>
<reference evidence="2 3" key="1">
    <citation type="submission" date="2017-12" db="EMBL/GenBank/DDBJ databases">
        <title>Hemimetabolous genomes reveal molecular basis of termite eusociality.</title>
        <authorList>
            <person name="Harrison M.C."/>
            <person name="Jongepier E."/>
            <person name="Robertson H.M."/>
            <person name="Arning N."/>
            <person name="Bitard-Feildel T."/>
            <person name="Chao H."/>
            <person name="Childers C.P."/>
            <person name="Dinh H."/>
            <person name="Doddapaneni H."/>
            <person name="Dugan S."/>
            <person name="Gowin J."/>
            <person name="Greiner C."/>
            <person name="Han Y."/>
            <person name="Hu H."/>
            <person name="Hughes D.S.T."/>
            <person name="Huylmans A.-K."/>
            <person name="Kemena C."/>
            <person name="Kremer L.P.M."/>
            <person name="Lee S.L."/>
            <person name="Lopez-Ezquerra A."/>
            <person name="Mallet L."/>
            <person name="Monroy-Kuhn J.M."/>
            <person name="Moser A."/>
            <person name="Murali S.C."/>
            <person name="Muzny D.M."/>
            <person name="Otani S."/>
            <person name="Piulachs M.-D."/>
            <person name="Poelchau M."/>
            <person name="Qu J."/>
            <person name="Schaub F."/>
            <person name="Wada-Katsumata A."/>
            <person name="Worley K.C."/>
            <person name="Xie Q."/>
            <person name="Ylla G."/>
            <person name="Poulsen M."/>
            <person name="Gibbs R.A."/>
            <person name="Schal C."/>
            <person name="Richards S."/>
            <person name="Belles X."/>
            <person name="Korb J."/>
            <person name="Bornberg-Bauer E."/>
        </authorList>
    </citation>
    <scope>NUCLEOTIDE SEQUENCE [LARGE SCALE GENOMIC DNA]</scope>
    <source>
        <tissue evidence="2">Whole body</tissue>
    </source>
</reference>
<gene>
    <name evidence="2" type="ORF">B7P43_G10674</name>
</gene>
<evidence type="ECO:0000313" key="2">
    <source>
        <dbReference type="EMBL" id="PNF36203.1"/>
    </source>
</evidence>
<feature type="domain" description="DUF4817" evidence="1">
    <location>
        <begin position="8"/>
        <end position="67"/>
    </location>
</feature>
<sequence>MLLEMGLSTEEKVFTVEYYFHSYGSGCEGGPSLKKVTEQFQERFNKTAPSNTVMLSVIMKFRCSGSVLCQQKGKSGQPVTLSTKKKSCMCSLAGAALALTKSTMNGLENERQQYIRSQIV</sequence>
<evidence type="ECO:0000259" key="1">
    <source>
        <dbReference type="Pfam" id="PF16087"/>
    </source>
</evidence>
<dbReference type="InterPro" id="IPR032135">
    <property type="entry name" value="DUF4817"/>
</dbReference>
<comment type="caution">
    <text evidence="2">The sequence shown here is derived from an EMBL/GenBank/DDBJ whole genome shotgun (WGS) entry which is preliminary data.</text>
</comment>
<proteinExistence type="predicted"/>
<evidence type="ECO:0000313" key="3">
    <source>
        <dbReference type="Proteomes" id="UP000235965"/>
    </source>
</evidence>
<dbReference type="EMBL" id="NEVH01006990">
    <property type="protein sequence ID" value="PNF36203.1"/>
    <property type="molecule type" value="Genomic_DNA"/>
</dbReference>